<dbReference type="AlphaFoldDB" id="H9UKK3"/>
<feature type="transmembrane region" description="Helical" evidence="1">
    <location>
        <begin position="113"/>
        <end position="131"/>
    </location>
</feature>
<dbReference type="HOGENOM" id="CLU_902864_0_0_12"/>
<dbReference type="KEGG" id="sfc:Spiaf_1996"/>
<evidence type="ECO:0008006" key="4">
    <source>
        <dbReference type="Google" id="ProtNLM"/>
    </source>
</evidence>
<keyword evidence="1" id="KW-0812">Transmembrane</keyword>
<gene>
    <name evidence="2" type="ordered locus">Spiaf_1996</name>
</gene>
<protein>
    <recommendedName>
        <fullName evidence="4">Membrane protein (DUF2232)</fullName>
    </recommendedName>
</protein>
<feature type="transmembrane region" description="Helical" evidence="1">
    <location>
        <begin position="169"/>
        <end position="187"/>
    </location>
</feature>
<sequence>MGDQQVNSKIGSEGIVQGVISAVLHQTGIFLVFFAVPVQMLAVKRGIRQYVNAAMFSLGVIALWKGFQILRLSAPYADSVLIMLDLLLPASLFVGLGCLNFCSFGRHSEWQRLSFGTLIAVIGIVPLLLYARQSPVLVAIVEMQHEVFSEQGMMNGVTRQELLDQLVTILFRGIGGVVAALLAISYYFGSSLAGSRQLLQRLVIPRYTIGIAAAAVVLIMIGAWTPLDLLLWNIAAILGVQYSLSGMALVSGALSRRFPGGQGRYLVIGVLLLVLFVPFVNVVVLVSLPVAGIVETVVRIRERYWIKE</sequence>
<dbReference type="EMBL" id="CP003282">
    <property type="protein sequence ID" value="AFG38046.1"/>
    <property type="molecule type" value="Genomic_DNA"/>
</dbReference>
<keyword evidence="1" id="KW-1133">Transmembrane helix</keyword>
<feature type="transmembrane region" description="Helical" evidence="1">
    <location>
        <begin position="15"/>
        <end position="38"/>
    </location>
</feature>
<keyword evidence="1" id="KW-0472">Membrane</keyword>
<feature type="transmembrane region" description="Helical" evidence="1">
    <location>
        <begin position="230"/>
        <end position="254"/>
    </location>
</feature>
<reference evidence="3" key="1">
    <citation type="journal article" date="2013" name="Stand. Genomic Sci.">
        <title>Complete genome sequence of the halophilic bacterium Spirochaeta africana type strain (Z-7692(T)) from the alkaline Lake Magadi in the East African Rift.</title>
        <authorList>
            <person name="Liolos K."/>
            <person name="Abt B."/>
            <person name="Scheuner C."/>
            <person name="Teshima H."/>
            <person name="Held B."/>
            <person name="Lapidus A."/>
            <person name="Nolan M."/>
            <person name="Lucas S."/>
            <person name="Deshpande S."/>
            <person name="Cheng J.F."/>
            <person name="Tapia R."/>
            <person name="Goodwin L.A."/>
            <person name="Pitluck S."/>
            <person name="Pagani I."/>
            <person name="Ivanova N."/>
            <person name="Mavromatis K."/>
            <person name="Mikhailova N."/>
            <person name="Huntemann M."/>
            <person name="Pati A."/>
            <person name="Chen A."/>
            <person name="Palaniappan K."/>
            <person name="Land M."/>
            <person name="Rohde M."/>
            <person name="Tindall B.J."/>
            <person name="Detter J.C."/>
            <person name="Goker M."/>
            <person name="Bristow J."/>
            <person name="Eisen J.A."/>
            <person name="Markowitz V."/>
            <person name="Hugenholtz P."/>
            <person name="Woyke T."/>
            <person name="Klenk H.P."/>
            <person name="Kyrpides N.C."/>
        </authorList>
    </citation>
    <scope>NUCLEOTIDE SEQUENCE</scope>
    <source>
        <strain evidence="3">ATCC 700263 / DSM 8902 / Z-7692</strain>
    </source>
</reference>
<organism evidence="2 3">
    <name type="scientific">Spirochaeta africana (strain ATCC 700263 / DSM 8902 / Z-7692)</name>
    <dbReference type="NCBI Taxonomy" id="889378"/>
    <lineage>
        <taxon>Bacteria</taxon>
        <taxon>Pseudomonadati</taxon>
        <taxon>Spirochaetota</taxon>
        <taxon>Spirochaetia</taxon>
        <taxon>Spirochaetales</taxon>
        <taxon>Spirochaetaceae</taxon>
        <taxon>Spirochaeta</taxon>
    </lineage>
</organism>
<accession>H9UKK3</accession>
<proteinExistence type="predicted"/>
<dbReference type="PATRIC" id="fig|889378.3.peg.1982"/>
<dbReference type="RefSeq" id="WP_014456029.1">
    <property type="nucleotide sequence ID" value="NC_017098.1"/>
</dbReference>
<feature type="transmembrane region" description="Helical" evidence="1">
    <location>
        <begin position="79"/>
        <end position="101"/>
    </location>
</feature>
<name>H9UKK3_SPIAZ</name>
<keyword evidence="3" id="KW-1185">Reference proteome</keyword>
<evidence type="ECO:0000313" key="2">
    <source>
        <dbReference type="EMBL" id="AFG38046.1"/>
    </source>
</evidence>
<evidence type="ECO:0000313" key="3">
    <source>
        <dbReference type="Proteomes" id="UP000007383"/>
    </source>
</evidence>
<dbReference type="Proteomes" id="UP000007383">
    <property type="component" value="Chromosome"/>
</dbReference>
<evidence type="ECO:0000256" key="1">
    <source>
        <dbReference type="SAM" id="Phobius"/>
    </source>
</evidence>
<dbReference type="STRING" id="889378.Spiaf_1996"/>
<feature type="transmembrane region" description="Helical" evidence="1">
    <location>
        <begin position="266"/>
        <end position="294"/>
    </location>
</feature>
<feature type="transmembrane region" description="Helical" evidence="1">
    <location>
        <begin position="50"/>
        <end position="67"/>
    </location>
</feature>
<feature type="transmembrane region" description="Helical" evidence="1">
    <location>
        <begin position="207"/>
        <end position="224"/>
    </location>
</feature>